<evidence type="ECO:0000313" key="9">
    <source>
        <dbReference type="EMBL" id="MDR9777903.1"/>
    </source>
</evidence>
<evidence type="ECO:0000256" key="1">
    <source>
        <dbReference type="ARBA" id="ARBA00000971"/>
    </source>
</evidence>
<proteinExistence type="inferred from homology"/>
<comment type="catalytic activity">
    <reaction evidence="1 6 7">
        <text>[protein]-peptidylproline (omega=180) = [protein]-peptidylproline (omega=0)</text>
        <dbReference type="Rhea" id="RHEA:16237"/>
        <dbReference type="Rhea" id="RHEA-COMP:10747"/>
        <dbReference type="Rhea" id="RHEA-COMP:10748"/>
        <dbReference type="ChEBI" id="CHEBI:83833"/>
        <dbReference type="ChEBI" id="CHEBI:83834"/>
        <dbReference type="EC" id="5.2.1.8"/>
    </reaction>
</comment>
<protein>
    <recommendedName>
        <fullName evidence="7">Peptidyl-prolyl cis-trans isomerase</fullName>
        <ecNumber evidence="7">5.2.1.8</ecNumber>
    </recommendedName>
</protein>
<feature type="domain" description="PPIase FKBP-type" evidence="8">
    <location>
        <begin position="108"/>
        <end position="194"/>
    </location>
</feature>
<evidence type="ECO:0000256" key="7">
    <source>
        <dbReference type="RuleBase" id="RU003915"/>
    </source>
</evidence>
<dbReference type="GO" id="GO:0006457">
    <property type="term" value="P:protein folding"/>
    <property type="evidence" value="ECO:0007669"/>
    <property type="project" value="InterPro"/>
</dbReference>
<evidence type="ECO:0000259" key="8">
    <source>
        <dbReference type="PROSITE" id="PS50059"/>
    </source>
</evidence>
<sequence length="195" mass="21185">SFGYLMGKSNADAVKDLDVNTFLAGFKDGYGGKASALTEEQMKTTLLQYKQNQDAAEMKAFEQKAKENADAAAKFLADNAKKEGVITTASGLQYQVLKQGSGKRPSATSKVTVHYEGRLMDGTVFDSSIDRGEPLTFSLNQVIAGWTEGLQFIQEGSKYRFVIPSNLAYGETGAGESIEPNSTLIFDVELLKIEK</sequence>
<dbReference type="GO" id="GO:0003755">
    <property type="term" value="F:peptidyl-prolyl cis-trans isomerase activity"/>
    <property type="evidence" value="ECO:0007669"/>
    <property type="project" value="UniProtKB-UniRule"/>
</dbReference>
<comment type="caution">
    <text evidence="9">The sequence shown here is derived from an EMBL/GenBank/DDBJ whole genome shotgun (WGS) entry which is preliminary data.</text>
</comment>
<evidence type="ECO:0000256" key="6">
    <source>
        <dbReference type="PROSITE-ProRule" id="PRU00277"/>
    </source>
</evidence>
<dbReference type="Gene3D" id="3.10.50.40">
    <property type="match status" value="1"/>
</dbReference>
<dbReference type="InterPro" id="IPR000774">
    <property type="entry name" value="PPIase_FKBP_N"/>
</dbReference>
<dbReference type="InterPro" id="IPR001179">
    <property type="entry name" value="PPIase_FKBP_dom"/>
</dbReference>
<reference evidence="9" key="1">
    <citation type="submission" date="2023-04" db="EMBL/GenBank/DDBJ databases">
        <title>Genomic characterization of faba bean (Vicia faba) microsymbionts in Mexican soils.</title>
        <authorList>
            <person name="Rivera Orduna F.N."/>
            <person name="Guevara-Luna J."/>
            <person name="Yan J."/>
            <person name="Arroyo-Herrera I."/>
            <person name="Li Y."/>
            <person name="Vasquez-Murrieta M.S."/>
            <person name="Wang E.T."/>
        </authorList>
    </citation>
    <scope>NUCLEOTIDE SEQUENCE</scope>
    <source>
        <strain evidence="9">CH26</strain>
    </source>
</reference>
<dbReference type="InterPro" id="IPR046357">
    <property type="entry name" value="PPIase_dom_sf"/>
</dbReference>
<dbReference type="Pfam" id="PF01346">
    <property type="entry name" value="FKBP_N"/>
    <property type="match status" value="1"/>
</dbReference>
<dbReference type="Proteomes" id="UP001268610">
    <property type="component" value="Unassembled WGS sequence"/>
</dbReference>
<dbReference type="Gene3D" id="1.10.287.460">
    <property type="entry name" value="Peptidyl-prolyl cis-trans isomerase, FKBP-type, N-terminal domain"/>
    <property type="match status" value="1"/>
</dbReference>
<feature type="non-terminal residue" evidence="9">
    <location>
        <position position="1"/>
    </location>
</feature>
<dbReference type="AlphaFoldDB" id="A0AAJ2LQC8"/>
<comment type="similarity">
    <text evidence="2 7">Belongs to the FKBP-type PPIase family.</text>
</comment>
<dbReference type="FunFam" id="3.10.50.40:FF:000045">
    <property type="entry name" value="Peptidyl-prolyl cis-trans isomerase"/>
    <property type="match status" value="1"/>
</dbReference>
<evidence type="ECO:0000256" key="4">
    <source>
        <dbReference type="ARBA" id="ARBA00023110"/>
    </source>
</evidence>
<evidence type="ECO:0000256" key="5">
    <source>
        <dbReference type="ARBA" id="ARBA00023235"/>
    </source>
</evidence>
<keyword evidence="4 6" id="KW-0697">Rotamase</keyword>
<gene>
    <name evidence="9" type="ORF">RJJ65_35815</name>
</gene>
<dbReference type="PANTHER" id="PTHR43811">
    <property type="entry name" value="FKBP-TYPE PEPTIDYL-PROLYL CIS-TRANS ISOMERASE FKPA"/>
    <property type="match status" value="1"/>
</dbReference>
<accession>A0AAJ2LQC8</accession>
<dbReference type="RefSeq" id="WP_310866065.1">
    <property type="nucleotide sequence ID" value="NZ_JAVLSF010000284.1"/>
</dbReference>
<organism evidence="9 10">
    <name type="scientific">Rhizobium hidalgonense</name>
    <dbReference type="NCBI Taxonomy" id="1538159"/>
    <lineage>
        <taxon>Bacteria</taxon>
        <taxon>Pseudomonadati</taxon>
        <taxon>Pseudomonadota</taxon>
        <taxon>Alphaproteobacteria</taxon>
        <taxon>Hyphomicrobiales</taxon>
        <taxon>Rhizobiaceae</taxon>
        <taxon>Rhizobium/Agrobacterium group</taxon>
        <taxon>Rhizobium</taxon>
    </lineage>
</organism>
<dbReference type="SUPFAM" id="SSF54534">
    <property type="entry name" value="FKBP-like"/>
    <property type="match status" value="1"/>
</dbReference>
<evidence type="ECO:0000256" key="3">
    <source>
        <dbReference type="ARBA" id="ARBA00022729"/>
    </source>
</evidence>
<dbReference type="InterPro" id="IPR036944">
    <property type="entry name" value="PPIase_FKBP_N_sf"/>
</dbReference>
<keyword evidence="3" id="KW-0732">Signal</keyword>
<dbReference type="EMBL" id="JAVLSF010000284">
    <property type="protein sequence ID" value="MDR9777903.1"/>
    <property type="molecule type" value="Genomic_DNA"/>
</dbReference>
<name>A0AAJ2LQC8_9HYPH</name>
<keyword evidence="5 6" id="KW-0413">Isomerase</keyword>
<dbReference type="PANTHER" id="PTHR43811:SF57">
    <property type="entry name" value="FKBP-TYPE PEPTIDYL-PROLYL CIS-TRANS ISOMERASE FKPA-RELATED"/>
    <property type="match status" value="1"/>
</dbReference>
<dbReference type="EC" id="5.2.1.8" evidence="7"/>
<evidence type="ECO:0000256" key="2">
    <source>
        <dbReference type="ARBA" id="ARBA00006577"/>
    </source>
</evidence>
<dbReference type="Pfam" id="PF00254">
    <property type="entry name" value="FKBP_C"/>
    <property type="match status" value="1"/>
</dbReference>
<evidence type="ECO:0000313" key="10">
    <source>
        <dbReference type="Proteomes" id="UP001268610"/>
    </source>
</evidence>
<dbReference type="PROSITE" id="PS50059">
    <property type="entry name" value="FKBP_PPIASE"/>
    <property type="match status" value="1"/>
</dbReference>